<proteinExistence type="predicted"/>
<feature type="region of interest" description="Disordered" evidence="1">
    <location>
        <begin position="85"/>
        <end position="117"/>
    </location>
</feature>
<dbReference type="EMBL" id="CAKLPZ010000001">
    <property type="protein sequence ID" value="CAH1000169.1"/>
    <property type="molecule type" value="Genomic_DNA"/>
</dbReference>
<protein>
    <recommendedName>
        <fullName evidence="4">DNA primase</fullName>
    </recommendedName>
</protein>
<sequence length="117" mass="13825">MSKPRVIKNYDKLDDELLEQIKLNYPNGFDRNLIRFTDVNGRMASALPFETEEKYYLIRMTKTEALLIIEEDDDYDDDGVLTDEAREGYEDKFDDDIEEADIDLDELSEEDLNRDED</sequence>
<reference evidence="2" key="1">
    <citation type="submission" date="2021-12" db="EMBL/GenBank/DDBJ databases">
        <authorList>
            <person name="Rodrigo-Torres L."/>
            <person name="Arahal R. D."/>
            <person name="Lucena T."/>
        </authorList>
    </citation>
    <scope>NUCLEOTIDE SEQUENCE</scope>
    <source>
        <strain evidence="2">CECT 8419</strain>
    </source>
</reference>
<dbReference type="Proteomes" id="UP000837803">
    <property type="component" value="Unassembled WGS sequence"/>
</dbReference>
<name>A0ABM9B0L7_9BACT</name>
<evidence type="ECO:0000256" key="1">
    <source>
        <dbReference type="SAM" id="MobiDB-lite"/>
    </source>
</evidence>
<accession>A0ABM9B0L7</accession>
<comment type="caution">
    <text evidence="2">The sequence shown here is derived from an EMBL/GenBank/DDBJ whole genome shotgun (WGS) entry which is preliminary data.</text>
</comment>
<dbReference type="RefSeq" id="WP_238750224.1">
    <property type="nucleotide sequence ID" value="NZ_CAKLPZ010000001.1"/>
</dbReference>
<feature type="compositionally biased region" description="Acidic residues" evidence="1">
    <location>
        <begin position="92"/>
        <end position="117"/>
    </location>
</feature>
<keyword evidence="3" id="KW-1185">Reference proteome</keyword>
<evidence type="ECO:0000313" key="2">
    <source>
        <dbReference type="EMBL" id="CAH1000169.1"/>
    </source>
</evidence>
<gene>
    <name evidence="2" type="ORF">LEM8419_01316</name>
</gene>
<organism evidence="2 3">
    <name type="scientific">Neolewinella maritima</name>
    <dbReference type="NCBI Taxonomy" id="1383882"/>
    <lineage>
        <taxon>Bacteria</taxon>
        <taxon>Pseudomonadati</taxon>
        <taxon>Bacteroidota</taxon>
        <taxon>Saprospiria</taxon>
        <taxon>Saprospirales</taxon>
        <taxon>Lewinellaceae</taxon>
        <taxon>Neolewinella</taxon>
    </lineage>
</organism>
<evidence type="ECO:0008006" key="4">
    <source>
        <dbReference type="Google" id="ProtNLM"/>
    </source>
</evidence>
<evidence type="ECO:0000313" key="3">
    <source>
        <dbReference type="Proteomes" id="UP000837803"/>
    </source>
</evidence>